<proteinExistence type="predicted"/>
<sequence length="254" mass="28601">MSGTYGHNVLSSCLKFYLCFEVVLCFSLTGGVLISYIFFESTREAGSFFSMDSVWVMVASLVGAVVGAGSSYFFASRREEKYRKVRKRIVLDEVEGFKEEAAEWMKTLSYNHELPVLKLRHALKPDTLQPSLPSKFDAEILKDRDLLLGSTLSRKRRRDVIHLAHDAESANERHGEALKKFNQSFGKLVPDYTSNDNYELYMNAVSIFYLASIILGEVEESCSQAVSSEDIIKEIDAAKEFSEREVGVSITLEG</sequence>
<feature type="transmembrane region" description="Helical" evidence="1">
    <location>
        <begin position="54"/>
        <end position="75"/>
    </location>
</feature>
<feature type="transmembrane region" description="Helical" evidence="1">
    <location>
        <begin position="16"/>
        <end position="39"/>
    </location>
</feature>
<accession>A0ABT0T397</accession>
<reference evidence="2" key="1">
    <citation type="submission" date="2022-05" db="EMBL/GenBank/DDBJ databases">
        <title>Halomonas geminus sp. nov. and Halomonas llamarensis sp. nov. isolated from high-altitude salars of the Atacama Desert.</title>
        <authorList>
            <person name="Hintersatz C."/>
            <person name="Rojas L.A."/>
            <person name="Wei T.-S."/>
            <person name="Kutschke S."/>
            <person name="Lehmann F."/>
            <person name="Jain R."/>
            <person name="Pollmann K."/>
        </authorList>
    </citation>
    <scope>NUCLEOTIDE SEQUENCE</scope>
    <source>
        <strain evidence="2">ATCH28</strain>
    </source>
</reference>
<comment type="caution">
    <text evidence="2">The sequence shown here is derived from an EMBL/GenBank/DDBJ whole genome shotgun (WGS) entry which is preliminary data.</text>
</comment>
<evidence type="ECO:0000256" key="1">
    <source>
        <dbReference type="SAM" id="Phobius"/>
    </source>
</evidence>
<gene>
    <name evidence="2" type="ORF">M8009_13000</name>
</gene>
<evidence type="ECO:0000313" key="2">
    <source>
        <dbReference type="EMBL" id="MCL7941204.1"/>
    </source>
</evidence>
<dbReference type="RefSeq" id="WP_250061784.1">
    <property type="nucleotide sequence ID" value="NZ_JAMJPK010000005.1"/>
</dbReference>
<keyword evidence="1" id="KW-1133">Transmembrane helix</keyword>
<keyword evidence="3" id="KW-1185">Reference proteome</keyword>
<dbReference type="Proteomes" id="UP001165369">
    <property type="component" value="Unassembled WGS sequence"/>
</dbReference>
<evidence type="ECO:0000313" key="3">
    <source>
        <dbReference type="Proteomes" id="UP001165369"/>
    </source>
</evidence>
<keyword evidence="1" id="KW-0472">Membrane</keyword>
<name>A0ABT0T397_9GAMM</name>
<organism evidence="2 3">
    <name type="scientific">Halomonas gemina</name>
    <dbReference type="NCBI Taxonomy" id="2945105"/>
    <lineage>
        <taxon>Bacteria</taxon>
        <taxon>Pseudomonadati</taxon>
        <taxon>Pseudomonadota</taxon>
        <taxon>Gammaproteobacteria</taxon>
        <taxon>Oceanospirillales</taxon>
        <taxon>Halomonadaceae</taxon>
        <taxon>Halomonas</taxon>
    </lineage>
</organism>
<dbReference type="EMBL" id="JAMJPK010000005">
    <property type="protein sequence ID" value="MCL7941204.1"/>
    <property type="molecule type" value="Genomic_DNA"/>
</dbReference>
<protein>
    <submittedName>
        <fullName evidence="2">Uncharacterized protein</fullName>
    </submittedName>
</protein>
<keyword evidence="1" id="KW-0812">Transmembrane</keyword>